<accession>A0A8F2IHW7</accession>
<dbReference type="InterPro" id="IPR025272">
    <property type="entry name" value="SocA_Panacea"/>
</dbReference>
<name>A0A8F2IHW7_9MOLU</name>
<proteinExistence type="predicted"/>
<protein>
    <submittedName>
        <fullName evidence="2">Antitoxin</fullName>
    </submittedName>
</protein>
<evidence type="ECO:0000313" key="2">
    <source>
        <dbReference type="EMBL" id="QWS78887.1"/>
    </source>
</evidence>
<dbReference type="AlphaFoldDB" id="A0A8F2IHW7"/>
<reference evidence="2" key="1">
    <citation type="journal article" date="2021" name="Infect. Genet. Evol.">
        <title>Novel prophage-like sequences in Mycoplasma anserisalpingitidis.</title>
        <authorList>
            <person name="Kovacs A.B."/>
            <person name="Wehmann E."/>
            <person name="Svab D."/>
            <person name="Beko K."/>
            <person name="Grozner D."/>
            <person name="Mitter A."/>
            <person name="Bali K."/>
            <person name="Morrow C.J."/>
            <person name="Banyai K."/>
            <person name="Gyuranecz M."/>
        </authorList>
    </citation>
    <scope>NUCLEOTIDE SEQUENCE</scope>
    <source>
        <strain evidence="2">MYCAV270</strain>
    </source>
</reference>
<dbReference type="Pfam" id="PF13274">
    <property type="entry name" value="SocA_Panacea"/>
    <property type="match status" value="1"/>
</dbReference>
<organism evidence="2">
    <name type="scientific">Mycoplasma anserisalpingitidis</name>
    <dbReference type="NCBI Taxonomy" id="519450"/>
    <lineage>
        <taxon>Bacteria</taxon>
        <taxon>Bacillati</taxon>
        <taxon>Mycoplasmatota</taxon>
        <taxon>Mollicutes</taxon>
        <taxon>Mycoplasmataceae</taxon>
        <taxon>Mycoplasma</taxon>
    </lineage>
</organism>
<sequence length="162" mass="19359">MKIFILKNTIPKYDALIISSYAIRYSQQQNYSLNITKLMKLLYFIQAKYLVEKNSKCFNEKILAWSFGPAIYEVFERYKLFMNLNPLIKEDDDYIDNRTKKLIEFIVEKYADKGPIDLTIQTHSSGPWKDHWKEGSEYIWNEIPVEEIKEYYSSEIGRKEIS</sequence>
<evidence type="ECO:0000259" key="1">
    <source>
        <dbReference type="Pfam" id="PF13274"/>
    </source>
</evidence>
<dbReference type="EMBL" id="MT872807">
    <property type="protein sequence ID" value="QWS78887.1"/>
    <property type="molecule type" value="Genomic_DNA"/>
</dbReference>
<feature type="domain" description="Antitoxin SocA-like Panacea" evidence="1">
    <location>
        <begin position="38"/>
        <end position="129"/>
    </location>
</feature>